<dbReference type="InterPro" id="IPR003016">
    <property type="entry name" value="2-oxoA_DH_lipoyl-BS"/>
</dbReference>
<evidence type="ECO:0000256" key="3">
    <source>
        <dbReference type="HAMAP-Rule" id="MF_00272"/>
    </source>
</evidence>
<evidence type="ECO:0000313" key="6">
    <source>
        <dbReference type="EMBL" id="MBC8336810.1"/>
    </source>
</evidence>
<dbReference type="InterPro" id="IPR002930">
    <property type="entry name" value="GCV_H"/>
</dbReference>
<dbReference type="PROSITE" id="PS00189">
    <property type="entry name" value="LIPOYL"/>
    <property type="match status" value="1"/>
</dbReference>
<dbReference type="NCBIfam" id="NF002270">
    <property type="entry name" value="PRK01202.1"/>
    <property type="match status" value="1"/>
</dbReference>
<dbReference type="AlphaFoldDB" id="A0A8J6TJR8"/>
<dbReference type="Pfam" id="PF01597">
    <property type="entry name" value="GCV_H"/>
    <property type="match status" value="1"/>
</dbReference>
<dbReference type="SUPFAM" id="SSF51230">
    <property type="entry name" value="Single hybrid motif"/>
    <property type="match status" value="1"/>
</dbReference>
<evidence type="ECO:0000256" key="2">
    <source>
        <dbReference type="ARBA" id="ARBA00022823"/>
    </source>
</evidence>
<evidence type="ECO:0000259" key="5">
    <source>
        <dbReference type="PROSITE" id="PS50968"/>
    </source>
</evidence>
<evidence type="ECO:0000256" key="1">
    <source>
        <dbReference type="ARBA" id="ARBA00009249"/>
    </source>
</evidence>
<dbReference type="GO" id="GO:0005960">
    <property type="term" value="C:glycine cleavage complex"/>
    <property type="evidence" value="ECO:0007669"/>
    <property type="project" value="InterPro"/>
</dbReference>
<organism evidence="6 7">
    <name type="scientific">Candidatus Desulfolinea nitratireducens</name>
    <dbReference type="NCBI Taxonomy" id="2841698"/>
    <lineage>
        <taxon>Bacteria</taxon>
        <taxon>Bacillati</taxon>
        <taxon>Chloroflexota</taxon>
        <taxon>Anaerolineae</taxon>
        <taxon>Anaerolineales</taxon>
        <taxon>Anaerolineales incertae sedis</taxon>
        <taxon>Candidatus Desulfolinea</taxon>
    </lineage>
</organism>
<accession>A0A8J6TJR8</accession>
<dbReference type="GO" id="GO:0019464">
    <property type="term" value="P:glycine decarboxylation via glycine cleavage system"/>
    <property type="evidence" value="ECO:0007669"/>
    <property type="project" value="UniProtKB-UniRule"/>
</dbReference>
<dbReference type="PANTHER" id="PTHR11715:SF3">
    <property type="entry name" value="GLYCINE CLEAVAGE SYSTEM H PROTEIN-RELATED"/>
    <property type="match status" value="1"/>
</dbReference>
<dbReference type="HAMAP" id="MF_00272">
    <property type="entry name" value="GcvH"/>
    <property type="match status" value="1"/>
</dbReference>
<dbReference type="InterPro" id="IPR033753">
    <property type="entry name" value="GCV_H/Fam206"/>
</dbReference>
<keyword evidence="2 3" id="KW-0450">Lipoyl</keyword>
<proteinExistence type="inferred from homology"/>
<dbReference type="Proteomes" id="UP000614469">
    <property type="component" value="Unassembled WGS sequence"/>
</dbReference>
<comment type="subunit">
    <text evidence="3">The glycine cleavage system is composed of four proteins: P, T, L and H.</text>
</comment>
<name>A0A8J6TJR8_9CHLR</name>
<sequence length="125" mass="13457">MKFPSNLKYTKSDEWVDLESGKIGLTDYAQDQLSDIVFVEALVEVDDDVEVGGEISSVESVKASAEVYAPAGGKIVAVNEGLADTPEVINSDPFGAGWLVQVEVSSQSDELMDAAAYEKYCAERD</sequence>
<feature type="modified residue" description="N6-lipoyllysine" evidence="3 4">
    <location>
        <position position="62"/>
    </location>
</feature>
<dbReference type="GO" id="GO:0009249">
    <property type="term" value="P:protein lipoylation"/>
    <property type="evidence" value="ECO:0007669"/>
    <property type="project" value="TreeGrafter"/>
</dbReference>
<comment type="similarity">
    <text evidence="1 3">Belongs to the GcvH family.</text>
</comment>
<reference evidence="6 7" key="1">
    <citation type="submission" date="2020-08" db="EMBL/GenBank/DDBJ databases">
        <title>Bridging the membrane lipid divide: bacteria of the FCB group superphylum have the potential to synthesize archaeal ether lipids.</title>
        <authorList>
            <person name="Villanueva L."/>
            <person name="Von Meijenfeldt F.A.B."/>
            <person name="Westbye A.B."/>
            <person name="Yadav S."/>
            <person name="Hopmans E.C."/>
            <person name="Dutilh B.E."/>
            <person name="Sinninghe Damste J.S."/>
        </authorList>
    </citation>
    <scope>NUCLEOTIDE SEQUENCE [LARGE SCALE GENOMIC DNA]</scope>
    <source>
        <strain evidence="6">NIOZ-UU36</strain>
    </source>
</reference>
<dbReference type="NCBIfam" id="TIGR00527">
    <property type="entry name" value="gcvH"/>
    <property type="match status" value="1"/>
</dbReference>
<protein>
    <recommendedName>
        <fullName evidence="3">Glycine cleavage system H protein</fullName>
    </recommendedName>
</protein>
<dbReference type="PROSITE" id="PS50968">
    <property type="entry name" value="BIOTINYL_LIPOYL"/>
    <property type="match status" value="1"/>
</dbReference>
<dbReference type="Gene3D" id="2.40.50.100">
    <property type="match status" value="1"/>
</dbReference>
<evidence type="ECO:0000256" key="4">
    <source>
        <dbReference type="PIRSR" id="PIRSR617453-50"/>
    </source>
</evidence>
<feature type="domain" description="Lipoyl-binding" evidence="5">
    <location>
        <begin position="20"/>
        <end position="103"/>
    </location>
</feature>
<dbReference type="CDD" id="cd06848">
    <property type="entry name" value="GCS_H"/>
    <property type="match status" value="1"/>
</dbReference>
<dbReference type="InterPro" id="IPR000089">
    <property type="entry name" value="Biotin_lipoyl"/>
</dbReference>
<dbReference type="EMBL" id="JACNJN010000196">
    <property type="protein sequence ID" value="MBC8336810.1"/>
    <property type="molecule type" value="Genomic_DNA"/>
</dbReference>
<gene>
    <name evidence="3 6" type="primary">gcvH</name>
    <name evidence="6" type="ORF">H8E29_16225</name>
</gene>
<dbReference type="PANTHER" id="PTHR11715">
    <property type="entry name" value="GLYCINE CLEAVAGE SYSTEM H PROTEIN"/>
    <property type="match status" value="1"/>
</dbReference>
<evidence type="ECO:0000313" key="7">
    <source>
        <dbReference type="Proteomes" id="UP000614469"/>
    </source>
</evidence>
<comment type="caution">
    <text evidence="6">The sequence shown here is derived from an EMBL/GenBank/DDBJ whole genome shotgun (WGS) entry which is preliminary data.</text>
</comment>
<dbReference type="GO" id="GO:0005829">
    <property type="term" value="C:cytosol"/>
    <property type="evidence" value="ECO:0007669"/>
    <property type="project" value="TreeGrafter"/>
</dbReference>
<dbReference type="InterPro" id="IPR011053">
    <property type="entry name" value="Single_hybrid_motif"/>
</dbReference>
<comment type="cofactor">
    <cofactor evidence="3">
        <name>(R)-lipoate</name>
        <dbReference type="ChEBI" id="CHEBI:83088"/>
    </cofactor>
    <text evidence="3">Binds 1 lipoyl cofactor covalently.</text>
</comment>
<comment type="function">
    <text evidence="3">The glycine cleavage system catalyzes the degradation of glycine. The H protein shuttles the methylamine group of glycine from the P protein to the T protein.</text>
</comment>
<dbReference type="InterPro" id="IPR017453">
    <property type="entry name" value="GCV_H_sub"/>
</dbReference>